<evidence type="ECO:0000256" key="1">
    <source>
        <dbReference type="ARBA" id="ARBA00023015"/>
    </source>
</evidence>
<dbReference type="InterPro" id="IPR029062">
    <property type="entry name" value="Class_I_gatase-like"/>
</dbReference>
<dbReference type="PROSITE" id="PS01124">
    <property type="entry name" value="HTH_ARAC_FAMILY_2"/>
    <property type="match status" value="1"/>
</dbReference>
<reference evidence="4 5" key="1">
    <citation type="submission" date="2023-07" db="EMBL/GenBank/DDBJ databases">
        <title>Comparative genomics of wheat-associated soil bacteria to identify genetic determinants of phenazine resistance.</title>
        <authorList>
            <person name="Mouncey N."/>
        </authorList>
    </citation>
    <scope>NUCLEOTIDE SEQUENCE [LARGE SCALE GENOMIC DNA]</scope>
    <source>
        <strain evidence="4 5">V2I4</strain>
    </source>
</reference>
<dbReference type="InterPro" id="IPR018060">
    <property type="entry name" value="HTH_AraC"/>
</dbReference>
<dbReference type="InterPro" id="IPR009057">
    <property type="entry name" value="Homeodomain-like_sf"/>
</dbReference>
<dbReference type="SUPFAM" id="SSF52317">
    <property type="entry name" value="Class I glutamine amidotransferase-like"/>
    <property type="match status" value="1"/>
</dbReference>
<dbReference type="EMBL" id="JAUSZI010000002">
    <property type="protein sequence ID" value="MDQ1023440.1"/>
    <property type="molecule type" value="Genomic_DNA"/>
</dbReference>
<dbReference type="InterPro" id="IPR002818">
    <property type="entry name" value="DJ-1/PfpI"/>
</dbReference>
<evidence type="ECO:0000313" key="4">
    <source>
        <dbReference type="EMBL" id="MDQ1023440.1"/>
    </source>
</evidence>
<dbReference type="InterPro" id="IPR052158">
    <property type="entry name" value="INH-QAR"/>
</dbReference>
<protein>
    <submittedName>
        <fullName evidence="4">Transcriptional regulator GlxA family with amidase domain</fullName>
    </submittedName>
</protein>
<feature type="domain" description="HTH araC/xylS-type" evidence="3">
    <location>
        <begin position="232"/>
        <end position="330"/>
    </location>
</feature>
<dbReference type="Gene3D" id="1.10.10.60">
    <property type="entry name" value="Homeodomain-like"/>
    <property type="match status" value="1"/>
</dbReference>
<dbReference type="Proteomes" id="UP001230328">
    <property type="component" value="Unassembled WGS sequence"/>
</dbReference>
<sequence length="342" mass="36949">MGSRGHGDQGAQLRSGDDRTIVAILAMPRAYSLDVSIPAHVFGQHPGYQVFVCGDRNLDAVDDSSDGPSRIDVAADIRPTHSLSDVEYADIVVVPGYENPSLPIPEGYLKAVRLAGERGARTVAVCTGVFALAATGMLDGKTATTHWQYTDRLRTTYPGVEVAENRLFVEDGAVLTSAGAGSGIDACLHVIQSDFGTTVAEDVAKDVVLSTARSANEPQYVDGSPPPRAGLQATREWVIENIGSAITVQRMADHSRLSRRTFIRHFVRETGMPPMHWVARQRILGARRLLESSDWSVERIAGAAGFGTAANFRNIFRREVGVTPTAYRKTHAATAVTRSHTR</sequence>
<dbReference type="SMART" id="SM00342">
    <property type="entry name" value="HTH_ARAC"/>
    <property type="match status" value="1"/>
</dbReference>
<evidence type="ECO:0000256" key="2">
    <source>
        <dbReference type="ARBA" id="ARBA00023163"/>
    </source>
</evidence>
<evidence type="ECO:0000259" key="3">
    <source>
        <dbReference type="PROSITE" id="PS01124"/>
    </source>
</evidence>
<organism evidence="4 5">
    <name type="scientific">Streptomyces umbrinus</name>
    <dbReference type="NCBI Taxonomy" id="67370"/>
    <lineage>
        <taxon>Bacteria</taxon>
        <taxon>Bacillati</taxon>
        <taxon>Actinomycetota</taxon>
        <taxon>Actinomycetes</taxon>
        <taxon>Kitasatosporales</taxon>
        <taxon>Streptomycetaceae</taxon>
        <taxon>Streptomyces</taxon>
        <taxon>Streptomyces phaeochromogenes group</taxon>
    </lineage>
</organism>
<dbReference type="PANTHER" id="PTHR43130:SF3">
    <property type="entry name" value="HTH-TYPE TRANSCRIPTIONAL REGULATOR RV1931C"/>
    <property type="match status" value="1"/>
</dbReference>
<comment type="caution">
    <text evidence="4">The sequence shown here is derived from an EMBL/GenBank/DDBJ whole genome shotgun (WGS) entry which is preliminary data.</text>
</comment>
<accession>A0ABU0SIQ3</accession>
<dbReference type="Gene3D" id="3.40.50.880">
    <property type="match status" value="1"/>
</dbReference>
<name>A0ABU0SIQ3_9ACTN</name>
<keyword evidence="2" id="KW-0804">Transcription</keyword>
<dbReference type="SUPFAM" id="SSF46689">
    <property type="entry name" value="Homeodomain-like"/>
    <property type="match status" value="2"/>
</dbReference>
<proteinExistence type="predicted"/>
<dbReference type="Pfam" id="PF12833">
    <property type="entry name" value="HTH_18"/>
    <property type="match status" value="1"/>
</dbReference>
<dbReference type="PANTHER" id="PTHR43130">
    <property type="entry name" value="ARAC-FAMILY TRANSCRIPTIONAL REGULATOR"/>
    <property type="match status" value="1"/>
</dbReference>
<gene>
    <name evidence="4" type="ORF">QF035_001022</name>
</gene>
<keyword evidence="5" id="KW-1185">Reference proteome</keyword>
<dbReference type="RefSeq" id="WP_307518471.1">
    <property type="nucleotide sequence ID" value="NZ_JAUSZI010000002.1"/>
</dbReference>
<evidence type="ECO:0000313" key="5">
    <source>
        <dbReference type="Proteomes" id="UP001230328"/>
    </source>
</evidence>
<keyword evidence="1" id="KW-0805">Transcription regulation</keyword>
<dbReference type="CDD" id="cd03137">
    <property type="entry name" value="GATase1_AraC_1"/>
    <property type="match status" value="1"/>
</dbReference>
<dbReference type="Pfam" id="PF01965">
    <property type="entry name" value="DJ-1_PfpI"/>
    <property type="match status" value="1"/>
</dbReference>